<accession>A0AAE9EBZ4</accession>
<keyword evidence="3" id="KW-1185">Reference proteome</keyword>
<gene>
    <name evidence="2" type="ORF">L5515_015519</name>
</gene>
<protein>
    <submittedName>
        <fullName evidence="2">Uncharacterized protein</fullName>
    </submittedName>
</protein>
<dbReference type="Proteomes" id="UP000829354">
    <property type="component" value="Chromosome II"/>
</dbReference>
<reference evidence="2 3" key="1">
    <citation type="submission" date="2022-04" db="EMBL/GenBank/DDBJ databases">
        <title>Chromosome-level reference genomes for two strains of Caenorhabditis briggsae: an improved platform for comparative genomics.</title>
        <authorList>
            <person name="Stevens L."/>
            <person name="Andersen E."/>
        </authorList>
    </citation>
    <scope>NUCLEOTIDE SEQUENCE [LARGE SCALE GENOMIC DNA]</scope>
    <source>
        <strain evidence="2">VX34</strain>
        <tissue evidence="2">Whole-organism</tissue>
    </source>
</reference>
<feature type="region of interest" description="Disordered" evidence="1">
    <location>
        <begin position="1"/>
        <end position="20"/>
    </location>
</feature>
<dbReference type="EMBL" id="CP092621">
    <property type="protein sequence ID" value="UMM20169.1"/>
    <property type="molecule type" value="Genomic_DNA"/>
</dbReference>
<name>A0AAE9EBZ4_CAEBR</name>
<evidence type="ECO:0000256" key="1">
    <source>
        <dbReference type="SAM" id="MobiDB-lite"/>
    </source>
</evidence>
<evidence type="ECO:0000313" key="2">
    <source>
        <dbReference type="EMBL" id="UMM20169.1"/>
    </source>
</evidence>
<evidence type="ECO:0000313" key="3">
    <source>
        <dbReference type="Proteomes" id="UP000829354"/>
    </source>
</evidence>
<organism evidence="2 3">
    <name type="scientific">Caenorhabditis briggsae</name>
    <dbReference type="NCBI Taxonomy" id="6238"/>
    <lineage>
        <taxon>Eukaryota</taxon>
        <taxon>Metazoa</taxon>
        <taxon>Ecdysozoa</taxon>
        <taxon>Nematoda</taxon>
        <taxon>Chromadorea</taxon>
        <taxon>Rhabditida</taxon>
        <taxon>Rhabditina</taxon>
        <taxon>Rhabditomorpha</taxon>
        <taxon>Rhabditoidea</taxon>
        <taxon>Rhabditidae</taxon>
        <taxon>Peloderinae</taxon>
        <taxon>Caenorhabditis</taxon>
    </lineage>
</organism>
<proteinExistence type="predicted"/>
<sequence length="84" mass="9938">MPRKRKNPKNQILKEPEDPINHVESVDDLISLLPIPPAESFRTNDNIENSETYEFTYSESSECWSKEKEVLIKNWSKWNVKMKS</sequence>
<dbReference type="AlphaFoldDB" id="A0AAE9EBZ4"/>